<evidence type="ECO:0000313" key="1">
    <source>
        <dbReference type="EMBL" id="CAK9053337.1"/>
    </source>
</evidence>
<evidence type="ECO:0000313" key="2">
    <source>
        <dbReference type="Proteomes" id="UP001642464"/>
    </source>
</evidence>
<protein>
    <submittedName>
        <fullName evidence="1">Uncharacterized protein</fullName>
    </submittedName>
</protein>
<keyword evidence="2" id="KW-1185">Reference proteome</keyword>
<proteinExistence type="predicted"/>
<dbReference type="Proteomes" id="UP001642464">
    <property type="component" value="Unassembled WGS sequence"/>
</dbReference>
<comment type="caution">
    <text evidence="1">The sequence shown here is derived from an EMBL/GenBank/DDBJ whole genome shotgun (WGS) entry which is preliminary data.</text>
</comment>
<organism evidence="1 2">
    <name type="scientific">Durusdinium trenchii</name>
    <dbReference type="NCBI Taxonomy" id="1381693"/>
    <lineage>
        <taxon>Eukaryota</taxon>
        <taxon>Sar</taxon>
        <taxon>Alveolata</taxon>
        <taxon>Dinophyceae</taxon>
        <taxon>Suessiales</taxon>
        <taxon>Symbiodiniaceae</taxon>
        <taxon>Durusdinium</taxon>
    </lineage>
</organism>
<sequence>MKACVALLTGLVAVHGAFLAPEKEPLQLEVAGHREEREHREKQVADADRQIEALEDRQYKSTVEELQSSARTVQAQAQAAAEEALGAERHVEELAMTQQVLLAKAKDFSAQQEAEVKYAEDSNKKLEKELEKAKAFAKTSDASAKDMAKGAVKQLFQQKFQQLQDWRDQVLTDHWDNGRRAALEAAEPYTKAMGVALEKAKSYQTTAKTLSTVAKGLAEEANQATLTAAEKRMAGDVDGALRLNTAAQQMRSHGQKLRSYAKELQAESEHLSEAAPQYLSSAKRAAQRAEWHENPEALPPRTLGSSYVPA</sequence>
<gene>
    <name evidence="1" type="ORF">SCF082_LOCUS29068</name>
</gene>
<dbReference type="EMBL" id="CAXAMM010023269">
    <property type="protein sequence ID" value="CAK9053337.1"/>
    <property type="molecule type" value="Genomic_DNA"/>
</dbReference>
<accession>A0ABP0MPB5</accession>
<name>A0ABP0MPB5_9DINO</name>
<reference evidence="1 2" key="1">
    <citation type="submission" date="2024-02" db="EMBL/GenBank/DDBJ databases">
        <authorList>
            <person name="Chen Y."/>
            <person name="Shah S."/>
            <person name="Dougan E. K."/>
            <person name="Thang M."/>
            <person name="Chan C."/>
        </authorList>
    </citation>
    <scope>NUCLEOTIDE SEQUENCE [LARGE SCALE GENOMIC DNA]</scope>
</reference>